<reference evidence="3" key="1">
    <citation type="journal article" date="2009" name="Genome Res.">
        <title>Comparative genomic analyses of the human fungal pathogens Coccidioides and their relatives.</title>
        <authorList>
            <person name="Sharpton T.J."/>
            <person name="Stajich J.E."/>
            <person name="Rounsley S.D."/>
            <person name="Gardner M.J."/>
            <person name="Wortman J.R."/>
            <person name="Jordar V.S."/>
            <person name="Maiti R."/>
            <person name="Kodira C.D."/>
            <person name="Neafsey D.E."/>
            <person name="Zeng Q."/>
            <person name="Hung C.-Y."/>
            <person name="McMahan C."/>
            <person name="Muszewska A."/>
            <person name="Grynberg M."/>
            <person name="Mandel M.A."/>
            <person name="Kellner E.M."/>
            <person name="Barker B.M."/>
            <person name="Galgiani J.N."/>
            <person name="Orbach M.J."/>
            <person name="Kirkland T.N."/>
            <person name="Cole G.T."/>
            <person name="Henn M.R."/>
            <person name="Birren B.W."/>
            <person name="Taylor J.W."/>
        </authorList>
    </citation>
    <scope>NUCLEOTIDE SEQUENCE [LARGE SCALE GENOMIC DNA]</scope>
    <source>
        <strain evidence="3">RS</strain>
    </source>
</reference>
<dbReference type="EMBL" id="GG704911">
    <property type="protein sequence ID" value="EAS34728.3"/>
    <property type="molecule type" value="Genomic_DNA"/>
</dbReference>
<keyword evidence="3" id="KW-1185">Reference proteome</keyword>
<protein>
    <submittedName>
        <fullName evidence="2">Uncharacterized protein</fullName>
    </submittedName>
</protein>
<evidence type="ECO:0000313" key="2">
    <source>
        <dbReference type="EMBL" id="EAS34728.3"/>
    </source>
</evidence>
<name>J3KG86_COCIM</name>
<sequence>MYAEDGAKLPFVTESQKYQQSPILRTEDMVLYRMETDVTGAFSGSFGFHVASRQAETARQIIFNLVKCLNSSHFTTSVTAKCERRFLATMLGHGVWMREATRARLEERGGCERLFSLASHASSANTLRTSQSAGGREDADPQQRTRAAQPLFRAPDDPGLDMG</sequence>
<evidence type="ECO:0000256" key="1">
    <source>
        <dbReference type="SAM" id="MobiDB-lite"/>
    </source>
</evidence>
<gene>
    <name evidence="2" type="ORF">CIMG_00082</name>
</gene>
<organism evidence="2 3">
    <name type="scientific">Coccidioides immitis (strain RS)</name>
    <name type="common">Valley fever fungus</name>
    <dbReference type="NCBI Taxonomy" id="246410"/>
    <lineage>
        <taxon>Eukaryota</taxon>
        <taxon>Fungi</taxon>
        <taxon>Dikarya</taxon>
        <taxon>Ascomycota</taxon>
        <taxon>Pezizomycotina</taxon>
        <taxon>Eurotiomycetes</taxon>
        <taxon>Eurotiomycetidae</taxon>
        <taxon>Onygenales</taxon>
        <taxon>Onygenaceae</taxon>
        <taxon>Coccidioides</taxon>
    </lineage>
</organism>
<reference evidence="3" key="2">
    <citation type="journal article" date="2010" name="Genome Res.">
        <title>Population genomic sequencing of Coccidioides fungi reveals recent hybridization and transposon control.</title>
        <authorList>
            <person name="Neafsey D.E."/>
            <person name="Barker B.M."/>
            <person name="Sharpton T.J."/>
            <person name="Stajich J.E."/>
            <person name="Park D.J."/>
            <person name="Whiston E."/>
            <person name="Hung C.-Y."/>
            <person name="McMahan C."/>
            <person name="White J."/>
            <person name="Sykes S."/>
            <person name="Heiman D."/>
            <person name="Young S."/>
            <person name="Zeng Q."/>
            <person name="Abouelleil A."/>
            <person name="Aftuck L."/>
            <person name="Bessette D."/>
            <person name="Brown A."/>
            <person name="FitzGerald M."/>
            <person name="Lui A."/>
            <person name="Macdonald J.P."/>
            <person name="Priest M."/>
            <person name="Orbach M.J."/>
            <person name="Galgiani J.N."/>
            <person name="Kirkland T.N."/>
            <person name="Cole G.T."/>
            <person name="Birren B.W."/>
            <person name="Henn M.R."/>
            <person name="Taylor J.W."/>
            <person name="Rounsley S.D."/>
        </authorList>
    </citation>
    <scope>GENOME REANNOTATION</scope>
    <source>
        <strain evidence="3">RS</strain>
    </source>
</reference>
<accession>J3KG86</accession>
<feature type="region of interest" description="Disordered" evidence="1">
    <location>
        <begin position="125"/>
        <end position="163"/>
    </location>
</feature>
<dbReference type="InParanoid" id="J3KG86"/>
<dbReference type="RefSeq" id="XP_001246311.2">
    <property type="nucleotide sequence ID" value="XM_001246310.2"/>
</dbReference>
<dbReference type="KEGG" id="cim:CIMG_00082"/>
<evidence type="ECO:0000313" key="3">
    <source>
        <dbReference type="Proteomes" id="UP000001261"/>
    </source>
</evidence>
<dbReference type="VEuPathDB" id="FungiDB:CIMG_00082"/>
<proteinExistence type="predicted"/>
<dbReference type="GeneID" id="4566310"/>
<dbReference type="AlphaFoldDB" id="J3KG86"/>
<dbReference type="Proteomes" id="UP000001261">
    <property type="component" value="Unassembled WGS sequence"/>
</dbReference>